<organism evidence="2 3">
    <name type="scientific">Bison bison bison</name>
    <name type="common">North American plains bison</name>
    <dbReference type="NCBI Taxonomy" id="43346"/>
    <lineage>
        <taxon>Eukaryota</taxon>
        <taxon>Metazoa</taxon>
        <taxon>Chordata</taxon>
        <taxon>Craniata</taxon>
        <taxon>Vertebrata</taxon>
        <taxon>Euteleostomi</taxon>
        <taxon>Mammalia</taxon>
        <taxon>Eutheria</taxon>
        <taxon>Laurasiatheria</taxon>
        <taxon>Artiodactyla</taxon>
        <taxon>Ruminantia</taxon>
        <taxon>Pecora</taxon>
        <taxon>Bovidae</taxon>
        <taxon>Bovinae</taxon>
        <taxon>Bison</taxon>
    </lineage>
</organism>
<dbReference type="GeneID" id="105001269"/>
<keyword evidence="1" id="KW-0732">Signal</keyword>
<sequence>MLSSCNSLIGLLWRLRFLETQEACLTIRIPIRIHISISISISITISARSPAIHLQKCAHPSAMSLAHLIHAHLHWARRNALLGHHAHHASRSVHPSGSNSTRFHLDQETRPRLFHCPPISHGDRFHLP</sequence>
<evidence type="ECO:0000313" key="2">
    <source>
        <dbReference type="Proteomes" id="UP000515208"/>
    </source>
</evidence>
<proteinExistence type="predicted"/>
<protein>
    <submittedName>
        <fullName evidence="3">Uncharacterized protein LOC105001269</fullName>
    </submittedName>
</protein>
<evidence type="ECO:0000256" key="1">
    <source>
        <dbReference type="SAM" id="SignalP"/>
    </source>
</evidence>
<name>A0A6P3IUF5_BISBB</name>
<reference evidence="3" key="1">
    <citation type="submission" date="2025-08" db="UniProtKB">
        <authorList>
            <consortium name="RefSeq"/>
        </authorList>
    </citation>
    <scope>IDENTIFICATION</scope>
    <source>
        <tissue evidence="3">Blood</tissue>
    </source>
</reference>
<feature type="chain" id="PRO_5028071199" evidence="1">
    <location>
        <begin position="21"/>
        <end position="128"/>
    </location>
</feature>
<keyword evidence="2" id="KW-1185">Reference proteome</keyword>
<evidence type="ECO:0000313" key="3">
    <source>
        <dbReference type="RefSeq" id="XP_010855754.1"/>
    </source>
</evidence>
<accession>A0A6P3IUF5</accession>
<gene>
    <name evidence="3" type="primary">LOC105001269</name>
</gene>
<dbReference type="Proteomes" id="UP000515208">
    <property type="component" value="Unplaced"/>
</dbReference>
<feature type="signal peptide" evidence="1">
    <location>
        <begin position="1"/>
        <end position="20"/>
    </location>
</feature>
<dbReference type="RefSeq" id="XP_010855754.1">
    <property type="nucleotide sequence ID" value="XM_010857452.1"/>
</dbReference>
<dbReference type="AlphaFoldDB" id="A0A6P3IUF5"/>
<dbReference type="KEGG" id="bbis:105001269"/>